<gene>
    <name evidence="1" type="ORF">ALC60_03024</name>
</gene>
<name>A0A151XC85_9HYME</name>
<dbReference type="InterPro" id="IPR005312">
    <property type="entry name" value="DUF1759"/>
</dbReference>
<keyword evidence="2" id="KW-1185">Reference proteome</keyword>
<dbReference type="KEGG" id="mzt:108732197"/>
<dbReference type="Pfam" id="PF03564">
    <property type="entry name" value="DUF1759"/>
    <property type="match status" value="1"/>
</dbReference>
<accession>A0A151XC85</accession>
<dbReference type="PANTHER" id="PTHR47331">
    <property type="entry name" value="PHD-TYPE DOMAIN-CONTAINING PROTEIN"/>
    <property type="match status" value="1"/>
</dbReference>
<sequence>MADKIKLLVQKRTLLKSQITTLANLLDKDKIDGKTLRLRITRLTELYHAFEEYSDELAVLDPSDVHHSEFSNIQERFYTLAGNVENKLSAANIANKDDGISSDEIRIENTETATTFKKRRVKLPEAPLPTFDGKFENWLSFKNTFSSMIGAQTDLTDVDKLHYLKSALTDEAGNKIKIFAIDGVSYTKAWELLERSYEVKRILIMRHLAAMVNLPMLDKENTSDLTKLADDAQQHIAALNTLGVTIGQEMIVYLIESKLPKATLDKWQSTLVRDTFPKLEDLYEFVYKTAVCASIRERPISTETNKSKYEPPFKKRKFDASNRALVVKASRNCIACKGKRHPLYTCNVFKQLAVTERIDMV</sequence>
<dbReference type="AlphaFoldDB" id="A0A151XC85"/>
<organism evidence="1 2">
    <name type="scientific">Mycetomoellerius zeteki</name>
    <dbReference type="NCBI Taxonomy" id="64791"/>
    <lineage>
        <taxon>Eukaryota</taxon>
        <taxon>Metazoa</taxon>
        <taxon>Ecdysozoa</taxon>
        <taxon>Arthropoda</taxon>
        <taxon>Hexapoda</taxon>
        <taxon>Insecta</taxon>
        <taxon>Pterygota</taxon>
        <taxon>Neoptera</taxon>
        <taxon>Endopterygota</taxon>
        <taxon>Hymenoptera</taxon>
        <taxon>Apocrita</taxon>
        <taxon>Aculeata</taxon>
        <taxon>Formicoidea</taxon>
        <taxon>Formicidae</taxon>
        <taxon>Myrmicinae</taxon>
        <taxon>Mycetomoellerius</taxon>
    </lineage>
</organism>
<protein>
    <submittedName>
        <fullName evidence="1">Uncharacterized protein</fullName>
    </submittedName>
</protein>
<evidence type="ECO:0000313" key="2">
    <source>
        <dbReference type="Proteomes" id="UP000075809"/>
    </source>
</evidence>
<dbReference type="STRING" id="64791.A0A151XC85"/>
<dbReference type="EMBL" id="KQ982314">
    <property type="protein sequence ID" value="KYQ57974.1"/>
    <property type="molecule type" value="Genomic_DNA"/>
</dbReference>
<dbReference type="OrthoDB" id="7542052at2759"/>
<dbReference type="Proteomes" id="UP000075809">
    <property type="component" value="Unassembled WGS sequence"/>
</dbReference>
<reference evidence="1 2" key="1">
    <citation type="submission" date="2015-09" db="EMBL/GenBank/DDBJ databases">
        <title>Trachymyrmex zeteki WGS genome.</title>
        <authorList>
            <person name="Nygaard S."/>
            <person name="Hu H."/>
            <person name="Boomsma J."/>
            <person name="Zhang G."/>
        </authorList>
    </citation>
    <scope>NUCLEOTIDE SEQUENCE [LARGE SCALE GENOMIC DNA]</scope>
    <source>
        <strain evidence="1">Tzet28-1</strain>
        <tissue evidence="1">Whole body</tissue>
    </source>
</reference>
<proteinExistence type="predicted"/>
<evidence type="ECO:0000313" key="1">
    <source>
        <dbReference type="EMBL" id="KYQ57974.1"/>
    </source>
</evidence>